<dbReference type="EMBL" id="FXYG01000001">
    <property type="protein sequence ID" value="SMX33241.1"/>
    <property type="molecule type" value="Genomic_DNA"/>
</dbReference>
<keyword evidence="1" id="KW-1133">Transmembrane helix</keyword>
<feature type="transmembrane region" description="Helical" evidence="1">
    <location>
        <begin position="17"/>
        <end position="37"/>
    </location>
</feature>
<dbReference type="AlphaFoldDB" id="A0A238JRG7"/>
<dbReference type="Proteomes" id="UP000202485">
    <property type="component" value="Unassembled WGS sequence"/>
</dbReference>
<organism evidence="2 3">
    <name type="scientific">Ruegeria arenilitoris</name>
    <dbReference type="NCBI Taxonomy" id="1173585"/>
    <lineage>
        <taxon>Bacteria</taxon>
        <taxon>Pseudomonadati</taxon>
        <taxon>Pseudomonadota</taxon>
        <taxon>Alphaproteobacteria</taxon>
        <taxon>Rhodobacterales</taxon>
        <taxon>Roseobacteraceae</taxon>
        <taxon>Ruegeria</taxon>
    </lineage>
</organism>
<evidence type="ECO:0000313" key="3">
    <source>
        <dbReference type="Proteomes" id="UP000202485"/>
    </source>
</evidence>
<proteinExistence type="predicted"/>
<evidence type="ECO:0000313" key="2">
    <source>
        <dbReference type="EMBL" id="SMX33241.1"/>
    </source>
</evidence>
<keyword evidence="1" id="KW-0812">Transmembrane</keyword>
<dbReference type="OrthoDB" id="7862519at2"/>
<keyword evidence="1" id="KW-0472">Membrane</keyword>
<gene>
    <name evidence="2" type="ORF">RUA8715_00126</name>
</gene>
<protein>
    <submittedName>
        <fullName evidence="2">Uncharacterized protein</fullName>
    </submittedName>
</protein>
<reference evidence="3" key="1">
    <citation type="submission" date="2017-05" db="EMBL/GenBank/DDBJ databases">
        <authorList>
            <person name="Rodrigo-Torres L."/>
            <person name="Arahal R. D."/>
            <person name="Lucena T."/>
        </authorList>
    </citation>
    <scope>NUCLEOTIDE SEQUENCE [LARGE SCALE GENOMIC DNA]</scope>
    <source>
        <strain evidence="3">CECT 8715</strain>
    </source>
</reference>
<evidence type="ECO:0000256" key="1">
    <source>
        <dbReference type="SAM" id="Phobius"/>
    </source>
</evidence>
<sequence>MQEDVLATIQASSARRWMGVGMLVTVGVFVTYVALAAPPAPEWQLFLFVVGGGALWLAHRVWHATADRIELTRTELRTGSGKLIAEVGEIEGVDRGVFAFKPSNGFLLTTRSKRGRAWAPGLWWRVGRRVGVGGMTSAAETKFLSEMLSAMLAEAE</sequence>
<accession>A0A238JRG7</accession>
<feature type="transmembrane region" description="Helical" evidence="1">
    <location>
        <begin position="43"/>
        <end position="62"/>
    </location>
</feature>
<keyword evidence="3" id="KW-1185">Reference proteome</keyword>
<name>A0A238JRG7_9RHOB</name>
<dbReference type="RefSeq" id="WP_093962924.1">
    <property type="nucleotide sequence ID" value="NZ_FXYG01000001.1"/>
</dbReference>